<keyword evidence="2" id="KW-0812">Transmembrane</keyword>
<proteinExistence type="predicted"/>
<name>A0A9D2JAL3_9FIRM</name>
<evidence type="ECO:0000259" key="3">
    <source>
        <dbReference type="Pfam" id="PF13240"/>
    </source>
</evidence>
<feature type="transmembrane region" description="Helical" evidence="2">
    <location>
        <begin position="130"/>
        <end position="150"/>
    </location>
</feature>
<evidence type="ECO:0000256" key="1">
    <source>
        <dbReference type="SAM" id="MobiDB-lite"/>
    </source>
</evidence>
<feature type="transmembrane region" description="Helical" evidence="2">
    <location>
        <begin position="249"/>
        <end position="268"/>
    </location>
</feature>
<sequence>MLCPQCGKPVEDGAMTCPDCGAPLQQDSQQASTPRYTAAPTPGPAPAGNPQEPPVIRLMRRAARSPAFLVPAIAYTCMVVCNLVAIFQNASPATVDWYLAQLAPYGTNAQLESLSDTLSTALTASAGGSLVGYIPSILVAVGIWMTFASLRDESGAPIKTAGLTIIRVIQIIGLVLFGLAMVLVLILVGAILMMLNAYEDAGTMAGVGVVLALLLGGLVVLAILYSVKTITTIDGFRRSIWTGKPQGKISTYVAVISILGGLLSLTSALTGNVFSALAGVASAVSGVGFGVFLFQYRDWLRSLEQQDTDAPGAYTYNYNAQP</sequence>
<evidence type="ECO:0000256" key="2">
    <source>
        <dbReference type="SAM" id="Phobius"/>
    </source>
</evidence>
<accession>A0A9D2JAL3</accession>
<dbReference type="AlphaFoldDB" id="A0A9D2JAL3"/>
<dbReference type="Proteomes" id="UP000824048">
    <property type="component" value="Unassembled WGS sequence"/>
</dbReference>
<feature type="transmembrane region" description="Helical" evidence="2">
    <location>
        <begin position="204"/>
        <end position="228"/>
    </location>
</feature>
<feature type="transmembrane region" description="Helical" evidence="2">
    <location>
        <begin position="67"/>
        <end position="87"/>
    </location>
</feature>
<comment type="caution">
    <text evidence="4">The sequence shown here is derived from an EMBL/GenBank/DDBJ whole genome shotgun (WGS) entry which is preliminary data.</text>
</comment>
<dbReference type="Pfam" id="PF13240">
    <property type="entry name" value="Zn_Ribbon_1"/>
    <property type="match status" value="1"/>
</dbReference>
<evidence type="ECO:0000313" key="4">
    <source>
        <dbReference type="EMBL" id="HIZ41724.1"/>
    </source>
</evidence>
<feature type="compositionally biased region" description="Polar residues" evidence="1">
    <location>
        <begin position="25"/>
        <end position="35"/>
    </location>
</feature>
<evidence type="ECO:0000313" key="5">
    <source>
        <dbReference type="Proteomes" id="UP000824048"/>
    </source>
</evidence>
<feature type="region of interest" description="Disordered" evidence="1">
    <location>
        <begin position="25"/>
        <end position="52"/>
    </location>
</feature>
<dbReference type="EMBL" id="DXBP01000029">
    <property type="protein sequence ID" value="HIZ41724.1"/>
    <property type="molecule type" value="Genomic_DNA"/>
</dbReference>
<feature type="transmembrane region" description="Helical" evidence="2">
    <location>
        <begin position="274"/>
        <end position="294"/>
    </location>
</feature>
<protein>
    <submittedName>
        <fullName evidence="4">Zinc ribbon domain-containing protein</fullName>
    </submittedName>
</protein>
<organism evidence="4 5">
    <name type="scientific">Candidatus Gemmiger excrementigallinarum</name>
    <dbReference type="NCBI Taxonomy" id="2838609"/>
    <lineage>
        <taxon>Bacteria</taxon>
        <taxon>Bacillati</taxon>
        <taxon>Bacillota</taxon>
        <taxon>Clostridia</taxon>
        <taxon>Eubacteriales</taxon>
        <taxon>Gemmiger</taxon>
    </lineage>
</organism>
<gene>
    <name evidence="4" type="ORF">H9811_04070</name>
</gene>
<feature type="transmembrane region" description="Helical" evidence="2">
    <location>
        <begin position="171"/>
        <end position="198"/>
    </location>
</feature>
<dbReference type="InterPro" id="IPR026870">
    <property type="entry name" value="Zinc_ribbon_dom"/>
</dbReference>
<reference evidence="4" key="2">
    <citation type="submission" date="2021-04" db="EMBL/GenBank/DDBJ databases">
        <authorList>
            <person name="Gilroy R."/>
        </authorList>
    </citation>
    <scope>NUCLEOTIDE SEQUENCE</scope>
    <source>
        <strain evidence="4">ChiSxjej1B13-11774</strain>
    </source>
</reference>
<reference evidence="4" key="1">
    <citation type="journal article" date="2021" name="PeerJ">
        <title>Extensive microbial diversity within the chicken gut microbiome revealed by metagenomics and culture.</title>
        <authorList>
            <person name="Gilroy R."/>
            <person name="Ravi A."/>
            <person name="Getino M."/>
            <person name="Pursley I."/>
            <person name="Horton D.L."/>
            <person name="Alikhan N.F."/>
            <person name="Baker D."/>
            <person name="Gharbi K."/>
            <person name="Hall N."/>
            <person name="Watson M."/>
            <person name="Adriaenssens E.M."/>
            <person name="Foster-Nyarko E."/>
            <person name="Jarju S."/>
            <person name="Secka A."/>
            <person name="Antonio M."/>
            <person name="Oren A."/>
            <person name="Chaudhuri R.R."/>
            <person name="La Ragione R."/>
            <person name="Hildebrand F."/>
            <person name="Pallen M.J."/>
        </authorList>
    </citation>
    <scope>NUCLEOTIDE SEQUENCE</scope>
    <source>
        <strain evidence="4">ChiSxjej1B13-11774</strain>
    </source>
</reference>
<keyword evidence="2" id="KW-0472">Membrane</keyword>
<feature type="domain" description="Zinc-ribbon" evidence="3">
    <location>
        <begin position="3"/>
        <end position="24"/>
    </location>
</feature>
<feature type="compositionally biased region" description="Pro residues" evidence="1">
    <location>
        <begin position="41"/>
        <end position="52"/>
    </location>
</feature>
<keyword evidence="2" id="KW-1133">Transmembrane helix</keyword>